<feature type="transmembrane region" description="Helical" evidence="4">
    <location>
        <begin position="124"/>
        <end position="146"/>
    </location>
</feature>
<keyword evidence="2" id="KW-1015">Disulfide bond</keyword>
<keyword evidence="3" id="KW-0393">Immunoglobulin domain</keyword>
<sequence>MIVFFARNAPKLKPFYFDKNAINGQSVRVYCRLLEGSPPLEFRWLKDGHQLKPLTSDASMGVSIESHEDYSSLVIDRVSAISSGVYTCYVSNIYGSDTWSDGFFMDAVSGRLSDNLPPYMRTAVLIPILVAIVIIVIACSAAYVYIKVEERNVQLMKAGILSASPSKQFQYIDTSHTTPQMSARTSVVSEEGSLAFRYSDSSDKTKPLLARPGQPAVLWAHETIAEESDEASYASLPFQKNMNNFKYLPNGDPPPLPPPLPPDNRTSYVYDEKGLLTHTPPHASGNMFCKVDVHHNDNSDSYDEFLRPQHV</sequence>
<dbReference type="GO" id="GO:0050808">
    <property type="term" value="P:synapse organization"/>
    <property type="evidence" value="ECO:0007669"/>
    <property type="project" value="TreeGrafter"/>
</dbReference>
<reference evidence="6" key="1">
    <citation type="submission" date="2020-11" db="EMBL/GenBank/DDBJ databases">
        <authorList>
            <person name="Tran Van P."/>
        </authorList>
    </citation>
    <scope>NUCLEOTIDE SEQUENCE</scope>
</reference>
<dbReference type="GO" id="GO:0043025">
    <property type="term" value="C:neuronal cell body"/>
    <property type="evidence" value="ECO:0007669"/>
    <property type="project" value="TreeGrafter"/>
</dbReference>
<dbReference type="GO" id="GO:0030424">
    <property type="term" value="C:axon"/>
    <property type="evidence" value="ECO:0007669"/>
    <property type="project" value="TreeGrafter"/>
</dbReference>
<proteinExistence type="predicted"/>
<protein>
    <recommendedName>
        <fullName evidence="5">Ig-like domain-containing protein</fullName>
    </recommendedName>
</protein>
<name>A0A7R9LA40_9ACAR</name>
<gene>
    <name evidence="6" type="ORF">ONB1V03_LOCUS479</name>
</gene>
<accession>A0A7R9LA40</accession>
<evidence type="ECO:0000256" key="2">
    <source>
        <dbReference type="ARBA" id="ARBA00023157"/>
    </source>
</evidence>
<dbReference type="EMBL" id="CAJPVJ010000030">
    <property type="protein sequence ID" value="CAG2158998.1"/>
    <property type="molecule type" value="Genomic_DNA"/>
</dbReference>
<dbReference type="Proteomes" id="UP000728032">
    <property type="component" value="Unassembled WGS sequence"/>
</dbReference>
<dbReference type="InterPro" id="IPR050958">
    <property type="entry name" value="Cell_Adh-Cytoskel_Orgn"/>
</dbReference>
<evidence type="ECO:0000313" key="7">
    <source>
        <dbReference type="Proteomes" id="UP000728032"/>
    </source>
</evidence>
<dbReference type="Gene3D" id="2.60.40.10">
    <property type="entry name" value="Immunoglobulins"/>
    <property type="match status" value="1"/>
</dbReference>
<dbReference type="InterPro" id="IPR036179">
    <property type="entry name" value="Ig-like_dom_sf"/>
</dbReference>
<evidence type="ECO:0000256" key="3">
    <source>
        <dbReference type="ARBA" id="ARBA00023319"/>
    </source>
</evidence>
<keyword evidence="7" id="KW-1185">Reference proteome</keyword>
<dbReference type="SUPFAM" id="SSF48726">
    <property type="entry name" value="Immunoglobulin"/>
    <property type="match status" value="1"/>
</dbReference>
<dbReference type="AlphaFoldDB" id="A0A7R9LA40"/>
<dbReference type="InterPro" id="IPR007110">
    <property type="entry name" value="Ig-like_dom"/>
</dbReference>
<keyword evidence="1" id="KW-0732">Signal</keyword>
<evidence type="ECO:0000259" key="5">
    <source>
        <dbReference type="PROSITE" id="PS50835"/>
    </source>
</evidence>
<dbReference type="GO" id="GO:0008046">
    <property type="term" value="F:axon guidance receptor activity"/>
    <property type="evidence" value="ECO:0007669"/>
    <property type="project" value="TreeGrafter"/>
</dbReference>
<evidence type="ECO:0000313" key="6">
    <source>
        <dbReference type="EMBL" id="CAD7636882.1"/>
    </source>
</evidence>
<dbReference type="OrthoDB" id="6516584at2759"/>
<dbReference type="InterPro" id="IPR013783">
    <property type="entry name" value="Ig-like_fold"/>
</dbReference>
<dbReference type="PROSITE" id="PS50835">
    <property type="entry name" value="IG_LIKE"/>
    <property type="match status" value="1"/>
</dbReference>
<feature type="domain" description="Ig-like" evidence="5">
    <location>
        <begin position="10"/>
        <end position="92"/>
    </location>
</feature>
<keyword evidence="4" id="KW-1133">Transmembrane helix</keyword>
<dbReference type="Pfam" id="PF07679">
    <property type="entry name" value="I-set"/>
    <property type="match status" value="1"/>
</dbReference>
<evidence type="ECO:0000256" key="1">
    <source>
        <dbReference type="ARBA" id="ARBA00022729"/>
    </source>
</evidence>
<keyword evidence="4" id="KW-0472">Membrane</keyword>
<dbReference type="GO" id="GO:0007156">
    <property type="term" value="P:homophilic cell adhesion via plasma membrane adhesion molecules"/>
    <property type="evidence" value="ECO:0007669"/>
    <property type="project" value="TreeGrafter"/>
</dbReference>
<dbReference type="PANTHER" id="PTHR45080:SF8">
    <property type="entry name" value="IG-LIKE DOMAIN-CONTAINING PROTEIN"/>
    <property type="match status" value="1"/>
</dbReference>
<dbReference type="InterPro" id="IPR013098">
    <property type="entry name" value="Ig_I-set"/>
</dbReference>
<dbReference type="InterPro" id="IPR003598">
    <property type="entry name" value="Ig_sub2"/>
</dbReference>
<dbReference type="SMART" id="SM00408">
    <property type="entry name" value="IGc2"/>
    <property type="match status" value="1"/>
</dbReference>
<evidence type="ECO:0000256" key="4">
    <source>
        <dbReference type="SAM" id="Phobius"/>
    </source>
</evidence>
<organism evidence="6">
    <name type="scientific">Oppiella nova</name>
    <dbReference type="NCBI Taxonomy" id="334625"/>
    <lineage>
        <taxon>Eukaryota</taxon>
        <taxon>Metazoa</taxon>
        <taxon>Ecdysozoa</taxon>
        <taxon>Arthropoda</taxon>
        <taxon>Chelicerata</taxon>
        <taxon>Arachnida</taxon>
        <taxon>Acari</taxon>
        <taxon>Acariformes</taxon>
        <taxon>Sarcoptiformes</taxon>
        <taxon>Oribatida</taxon>
        <taxon>Brachypylina</taxon>
        <taxon>Oppioidea</taxon>
        <taxon>Oppiidae</taxon>
        <taxon>Oppiella</taxon>
    </lineage>
</organism>
<dbReference type="EMBL" id="OC914855">
    <property type="protein sequence ID" value="CAD7636882.1"/>
    <property type="molecule type" value="Genomic_DNA"/>
</dbReference>
<keyword evidence="4" id="KW-0812">Transmembrane</keyword>
<dbReference type="PANTHER" id="PTHR45080">
    <property type="entry name" value="CONTACTIN 5"/>
    <property type="match status" value="1"/>
</dbReference>
<dbReference type="GO" id="GO:0005886">
    <property type="term" value="C:plasma membrane"/>
    <property type="evidence" value="ECO:0007669"/>
    <property type="project" value="TreeGrafter"/>
</dbReference>